<organism evidence="9 10">
    <name type="scientific">Sulfobacillus thermotolerans</name>
    <dbReference type="NCBI Taxonomy" id="338644"/>
    <lineage>
        <taxon>Bacteria</taxon>
        <taxon>Bacillati</taxon>
        <taxon>Bacillota</taxon>
        <taxon>Clostridia</taxon>
        <taxon>Eubacteriales</taxon>
        <taxon>Clostridiales Family XVII. Incertae Sedis</taxon>
        <taxon>Sulfobacillus</taxon>
    </lineage>
</organism>
<evidence type="ECO:0000256" key="2">
    <source>
        <dbReference type="ARBA" id="ARBA00005879"/>
    </source>
</evidence>
<gene>
    <name evidence="9" type="ORF">BXT84_08895</name>
</gene>
<keyword evidence="10" id="KW-1185">Reference proteome</keyword>
<name>A0ABM6RRJ0_9FIRM</name>
<dbReference type="PANTHER" id="PTHR43467">
    <property type="entry name" value="COBALT-PRECORRIN-2 C(20)-METHYLTRANSFERASE"/>
    <property type="match status" value="1"/>
</dbReference>
<dbReference type="InterPro" id="IPR006364">
    <property type="entry name" value="CobI/CbiL/CobIJ_dom"/>
</dbReference>
<evidence type="ECO:0000256" key="5">
    <source>
        <dbReference type="ARBA" id="ARBA00022679"/>
    </source>
</evidence>
<reference evidence="9 10" key="1">
    <citation type="journal article" date="2019" name="Sci. Rep.">
        <title>Sulfobacillus thermotolerans: new insights into resistance and metabolic capacities of acidophilic chemolithotrophs.</title>
        <authorList>
            <person name="Panyushkina A.E."/>
            <person name="Babenko V.V."/>
            <person name="Nikitina A.S."/>
            <person name="Selezneva O.V."/>
            <person name="Tsaplina I.A."/>
            <person name="Letarova M.A."/>
            <person name="Kostryukova E.S."/>
            <person name="Letarov A.V."/>
        </authorList>
    </citation>
    <scope>NUCLEOTIDE SEQUENCE [LARGE SCALE GENOMIC DNA]</scope>
    <source>
        <strain evidence="9 10">Kr1</strain>
    </source>
</reference>
<protein>
    <submittedName>
        <fullName evidence="9">Precorrin-2 C(20)-methyltransferase</fullName>
    </submittedName>
</protein>
<comment type="pathway">
    <text evidence="1">Cofactor biosynthesis; adenosylcobalamin biosynthesis.</text>
</comment>
<evidence type="ECO:0000259" key="8">
    <source>
        <dbReference type="Pfam" id="PF00590"/>
    </source>
</evidence>
<evidence type="ECO:0000313" key="9">
    <source>
        <dbReference type="EMBL" id="AUW94054.1"/>
    </source>
</evidence>
<dbReference type="InterPro" id="IPR014777">
    <property type="entry name" value="4pyrrole_Mease_sub1"/>
</dbReference>
<keyword evidence="6" id="KW-0949">S-adenosyl-L-methionine</keyword>
<proteinExistence type="inferred from homology"/>
<sequence length="248" mass="26922">MSVKGRLYAIGAGPGHVEWLTLHADRILKQVEVIAVPQGQGGKGRAEQIIASYITPAKVLLQLHFPMITSTELLTKAWDEAALQVASFLTQGQDVAFVTEGDPSLFSTFYYLLQALRVMIPDVALEIIPGISSIFGASAILATPLVMGAESLAVVPASSNLAAVAQALQHFDTVVILKIARVFEQVLAMLDQKGLVERTVYVENVGYSHAQVVMDVHQLDPHTVPYMSLFIVRSGRQDARESTRESVL</sequence>
<dbReference type="InterPro" id="IPR014776">
    <property type="entry name" value="4pyrrole_Mease_sub2"/>
</dbReference>
<dbReference type="InterPro" id="IPR000878">
    <property type="entry name" value="4pyrrol_Mease"/>
</dbReference>
<dbReference type="PANTHER" id="PTHR43467:SF2">
    <property type="entry name" value="COBALT-PRECORRIN-2 C(20)-METHYLTRANSFERASE"/>
    <property type="match status" value="1"/>
</dbReference>
<dbReference type="NCBIfam" id="TIGR01467">
    <property type="entry name" value="cobI_cbiL"/>
    <property type="match status" value="1"/>
</dbReference>
<feature type="domain" description="Tetrapyrrole methylase" evidence="8">
    <location>
        <begin position="6"/>
        <end position="213"/>
    </location>
</feature>
<dbReference type="InterPro" id="IPR035996">
    <property type="entry name" value="4pyrrol_Methylase_sf"/>
</dbReference>
<keyword evidence="4" id="KW-0489">Methyltransferase</keyword>
<dbReference type="CDD" id="cd11645">
    <property type="entry name" value="Precorrin_2_C20_MT"/>
    <property type="match status" value="1"/>
</dbReference>
<dbReference type="SUPFAM" id="SSF53790">
    <property type="entry name" value="Tetrapyrrole methylase"/>
    <property type="match status" value="1"/>
</dbReference>
<dbReference type="Pfam" id="PF00590">
    <property type="entry name" value="TP_methylase"/>
    <property type="match status" value="1"/>
</dbReference>
<keyword evidence="3" id="KW-0169">Cobalamin biosynthesis</keyword>
<dbReference type="EMBL" id="CP019454">
    <property type="protein sequence ID" value="AUW94054.1"/>
    <property type="molecule type" value="Genomic_DNA"/>
</dbReference>
<comment type="similarity">
    <text evidence="2 7">Belongs to the precorrin methyltransferase family.</text>
</comment>
<dbReference type="Gene3D" id="3.30.950.10">
    <property type="entry name" value="Methyltransferase, Cobalt-precorrin-4 Transmethylase, Domain 2"/>
    <property type="match status" value="1"/>
</dbReference>
<dbReference type="PIRSF" id="PIRSF036427">
    <property type="entry name" value="Precrrn-2_mtase"/>
    <property type="match status" value="1"/>
</dbReference>
<evidence type="ECO:0000256" key="4">
    <source>
        <dbReference type="ARBA" id="ARBA00022603"/>
    </source>
</evidence>
<evidence type="ECO:0000256" key="3">
    <source>
        <dbReference type="ARBA" id="ARBA00022573"/>
    </source>
</evidence>
<evidence type="ECO:0000256" key="6">
    <source>
        <dbReference type="ARBA" id="ARBA00022691"/>
    </source>
</evidence>
<keyword evidence="5" id="KW-0808">Transferase</keyword>
<evidence type="ECO:0000256" key="7">
    <source>
        <dbReference type="PIRNR" id="PIRNR036427"/>
    </source>
</evidence>
<dbReference type="Proteomes" id="UP000325292">
    <property type="component" value="Chromosome"/>
</dbReference>
<dbReference type="InterPro" id="IPR012382">
    <property type="entry name" value="CobI/CbiL"/>
</dbReference>
<evidence type="ECO:0000256" key="1">
    <source>
        <dbReference type="ARBA" id="ARBA00004953"/>
    </source>
</evidence>
<accession>A0ABM6RRJ0</accession>
<dbReference type="Gene3D" id="3.40.1010.10">
    <property type="entry name" value="Cobalt-precorrin-4 Transmethylase, Domain 1"/>
    <property type="match status" value="1"/>
</dbReference>
<evidence type="ECO:0000313" key="10">
    <source>
        <dbReference type="Proteomes" id="UP000325292"/>
    </source>
</evidence>